<dbReference type="Gene3D" id="3.90.740.10">
    <property type="entry name" value="Valyl/Leucyl/Isoleucyl-tRNA synthetase, editing domain"/>
    <property type="match status" value="1"/>
</dbReference>
<evidence type="ECO:0000256" key="9">
    <source>
        <dbReference type="ARBA" id="ARBA00023146"/>
    </source>
</evidence>
<feature type="binding site" evidence="12">
    <location>
        <position position="557"/>
    </location>
    <ligand>
        <name>ATP</name>
        <dbReference type="ChEBI" id="CHEBI:30616"/>
    </ligand>
</feature>
<evidence type="ECO:0000256" key="12">
    <source>
        <dbReference type="HAMAP-Rule" id="MF_02004"/>
    </source>
</evidence>
<dbReference type="Pfam" id="PF00133">
    <property type="entry name" value="tRNA-synt_1"/>
    <property type="match status" value="1"/>
</dbReference>
<dbReference type="GO" id="GO:0002161">
    <property type="term" value="F:aminoacyl-tRNA deacylase activity"/>
    <property type="evidence" value="ECO:0007669"/>
    <property type="project" value="InterPro"/>
</dbReference>
<organism evidence="16 17">
    <name type="scientific">Novispirillum itersonii</name>
    <name type="common">Aquaspirillum itersonii</name>
    <dbReference type="NCBI Taxonomy" id="189"/>
    <lineage>
        <taxon>Bacteria</taxon>
        <taxon>Pseudomonadati</taxon>
        <taxon>Pseudomonadota</taxon>
        <taxon>Alphaproteobacteria</taxon>
        <taxon>Rhodospirillales</taxon>
        <taxon>Novispirillaceae</taxon>
        <taxon>Novispirillum</taxon>
    </lineage>
</organism>
<evidence type="ECO:0000256" key="4">
    <source>
        <dbReference type="ARBA" id="ARBA00022598"/>
    </source>
</evidence>
<dbReference type="Proteomes" id="UP000544872">
    <property type="component" value="Unassembled WGS sequence"/>
</dbReference>
<evidence type="ECO:0000256" key="2">
    <source>
        <dbReference type="ARBA" id="ARBA00011245"/>
    </source>
</evidence>
<gene>
    <name evidence="12" type="primary">valS</name>
    <name evidence="16" type="ORF">FHS48_001990</name>
</gene>
<dbReference type="Pfam" id="PF08264">
    <property type="entry name" value="Anticodon_1"/>
    <property type="match status" value="1"/>
</dbReference>
<feature type="coiled-coil region" evidence="12">
    <location>
        <begin position="846"/>
        <end position="901"/>
    </location>
</feature>
<comment type="subunit">
    <text evidence="2 12">Monomer.</text>
</comment>
<evidence type="ECO:0000259" key="15">
    <source>
        <dbReference type="Pfam" id="PF10458"/>
    </source>
</evidence>
<evidence type="ECO:0000256" key="1">
    <source>
        <dbReference type="ARBA" id="ARBA00004496"/>
    </source>
</evidence>
<keyword evidence="6 12" id="KW-0067">ATP-binding</keyword>
<comment type="domain">
    <text evidence="12">The C-terminal coiled-coil domain is crucial for aminoacylation activity.</text>
</comment>
<name>A0A7X0DMS6_NOVIT</name>
<keyword evidence="4 12" id="KW-0436">Ligase</keyword>
<dbReference type="InterPro" id="IPR002300">
    <property type="entry name" value="aa-tRNA-synth_Ia"/>
</dbReference>
<dbReference type="InterPro" id="IPR013155">
    <property type="entry name" value="M/V/L/I-tRNA-synth_anticd-bd"/>
</dbReference>
<evidence type="ECO:0000313" key="16">
    <source>
        <dbReference type="EMBL" id="MBB6210574.1"/>
    </source>
</evidence>
<dbReference type="InterPro" id="IPR014729">
    <property type="entry name" value="Rossmann-like_a/b/a_fold"/>
</dbReference>
<dbReference type="PANTHER" id="PTHR11946">
    <property type="entry name" value="VALYL-TRNA SYNTHETASES"/>
    <property type="match status" value="1"/>
</dbReference>
<dbReference type="InterPro" id="IPR009080">
    <property type="entry name" value="tRNAsynth_Ia_anticodon-bd"/>
</dbReference>
<dbReference type="NCBIfam" id="NF004349">
    <property type="entry name" value="PRK05729.1"/>
    <property type="match status" value="1"/>
</dbReference>
<dbReference type="Pfam" id="PF10458">
    <property type="entry name" value="Val_tRNA-synt_C"/>
    <property type="match status" value="1"/>
</dbReference>
<keyword evidence="8 12" id="KW-0175">Coiled coil</keyword>
<dbReference type="GO" id="GO:0006438">
    <property type="term" value="P:valyl-tRNA aminoacylation"/>
    <property type="evidence" value="ECO:0007669"/>
    <property type="project" value="UniProtKB-UniRule"/>
</dbReference>
<evidence type="ECO:0000313" key="17">
    <source>
        <dbReference type="Proteomes" id="UP000544872"/>
    </source>
</evidence>
<evidence type="ECO:0000256" key="3">
    <source>
        <dbReference type="ARBA" id="ARBA00022490"/>
    </source>
</evidence>
<keyword evidence="7 12" id="KW-0648">Protein biosynthesis</keyword>
<feature type="domain" description="Aminoacyl-tRNA synthetase class Ia" evidence="13">
    <location>
        <begin position="15"/>
        <end position="594"/>
    </location>
</feature>
<keyword evidence="5 12" id="KW-0547">Nucleotide-binding</keyword>
<dbReference type="InterPro" id="IPR033705">
    <property type="entry name" value="Anticodon_Ia_Val"/>
</dbReference>
<evidence type="ECO:0000259" key="13">
    <source>
        <dbReference type="Pfam" id="PF00133"/>
    </source>
</evidence>
<dbReference type="HAMAP" id="MF_02004">
    <property type="entry name" value="Val_tRNA_synth_type1"/>
    <property type="match status" value="1"/>
</dbReference>
<dbReference type="GO" id="GO:0005524">
    <property type="term" value="F:ATP binding"/>
    <property type="evidence" value="ECO:0007669"/>
    <property type="project" value="UniProtKB-UniRule"/>
</dbReference>
<accession>A0A7X0DMS6</accession>
<dbReference type="Gene3D" id="1.10.287.380">
    <property type="entry name" value="Valyl-tRNA synthetase, C-terminal domain"/>
    <property type="match status" value="1"/>
</dbReference>
<dbReference type="EMBL" id="JACIIX010000006">
    <property type="protein sequence ID" value="MBB6210574.1"/>
    <property type="molecule type" value="Genomic_DNA"/>
</dbReference>
<dbReference type="PRINTS" id="PR00986">
    <property type="entry name" value="TRNASYNTHVAL"/>
</dbReference>
<dbReference type="NCBIfam" id="TIGR00422">
    <property type="entry name" value="valS"/>
    <property type="match status" value="1"/>
</dbReference>
<feature type="domain" description="Valyl-tRNA synthetase tRNA-binding arm" evidence="15">
    <location>
        <begin position="841"/>
        <end position="906"/>
    </location>
</feature>
<evidence type="ECO:0000256" key="7">
    <source>
        <dbReference type="ARBA" id="ARBA00022917"/>
    </source>
</evidence>
<comment type="subcellular location">
    <subcellularLocation>
        <location evidence="1 12">Cytoplasm</location>
    </subcellularLocation>
</comment>
<dbReference type="CDD" id="cd07962">
    <property type="entry name" value="Anticodon_Ia_Val"/>
    <property type="match status" value="1"/>
</dbReference>
<evidence type="ECO:0000256" key="10">
    <source>
        <dbReference type="ARBA" id="ARBA00047552"/>
    </source>
</evidence>
<protein>
    <recommendedName>
        <fullName evidence="12">Valine--tRNA ligase</fullName>
        <ecNumber evidence="12">6.1.1.9</ecNumber>
    </recommendedName>
    <alternativeName>
        <fullName evidence="12">Valyl-tRNA synthetase</fullName>
        <shortName evidence="12">ValRS</shortName>
    </alternativeName>
</protein>
<dbReference type="FunFam" id="3.40.50.620:FF:000032">
    <property type="entry name" value="Valine--tRNA ligase"/>
    <property type="match status" value="1"/>
</dbReference>
<dbReference type="GO" id="GO:0005829">
    <property type="term" value="C:cytosol"/>
    <property type="evidence" value="ECO:0007669"/>
    <property type="project" value="TreeGrafter"/>
</dbReference>
<sequence length="906" mass="102064">MLDKTYNPADVEERLYKQWEETGVFRSDVGSGDVPYTIMMPPPNVTGNLHMGHALTFTLQDVLIRYARMSGKDALWQPGTDHAGIATQMVVERNLEKEGVTRHDLGRSAFIDKVWEWKEQSGGAITRQLRRLGASPDWERERFTMDEGLSKAVRTIFVRLHKDGLIYRDKRLVNWDPKLHTAISDLEVEQREVKGKMWYLRYPVDGMADTYVIVGTTRPETMLGDTGVAVHPDDERYKDLIGKTVRLPITGRLIPIVADEYADPEKGSGAVKITPAHDFNDFEVGKRAGLEVINVLDLNAKILAEPTPLLKFDGNHARPVKAADGTPVLLDLPEEFRGLDRFVAREKVVAFFEENGLLEKIDENPMTVPYGDRSGVVIEPWLTDQWFVDAPALARKPIEAVETGKTVFVPKQWENTFFDWMRNIQPWCVSRQIWWGHQIPAWFGPDGHPFVEMTEEEAQAAAEKHYGQATELKRDPDVLDTWFSSGLWPFSTLGWPDKTPELARYYPTDVLVTGFDIIFFWVARMMMFGLYAMDEVPFRTVYIHALVRDEKGQKMSKSKGNVIDPLDLIGQYGTDALRFTLAAMAAQGRDIKMSEQRVAGYRNFATKLWNATRFCQMNECVVQPGFDPKAVTTTLNRWIIAKTADCVAKVREALDGYRFNDAANAAYHFTWGSFCDWYLEFAKPVFNGEDAVAKAETRATAAWVLDQILIVLHPFMPYITEELWGKLAERPQALISTRLPDYSGLENAEALAEMDWVVEAISAIRSVRAEMNVPPSVRMPLLLKGAEAVTLSRLETHRPLLLTLARLDSVDVVAAETAVANAAQIVLGEATAMLPLEGIIDIAAEKARLTKEIGKLDSEIKKLASKLGNEAFVAKAKPEVVEEQRERLAEFEATRAKLADALSRLA</sequence>
<feature type="domain" description="Methionyl/Valyl/Leucyl/Isoleucyl-tRNA synthetase anticodon-binding" evidence="14">
    <location>
        <begin position="636"/>
        <end position="776"/>
    </location>
</feature>
<comment type="function">
    <text evidence="12">Catalyzes the attachment of valine to tRNA(Val). As ValRS can inadvertently accommodate and process structurally similar amino acids such as threonine, to avoid such errors, it has a 'posttransfer' editing activity that hydrolyzes mischarged Thr-tRNA(Val) in a tRNA-dependent manner.</text>
</comment>
<evidence type="ECO:0000259" key="14">
    <source>
        <dbReference type="Pfam" id="PF08264"/>
    </source>
</evidence>
<comment type="caution">
    <text evidence="16">The sequence shown here is derived from an EMBL/GenBank/DDBJ whole genome shotgun (WGS) entry which is preliminary data.</text>
</comment>
<dbReference type="SUPFAM" id="SSF47323">
    <property type="entry name" value="Anticodon-binding domain of a subclass of class I aminoacyl-tRNA synthetases"/>
    <property type="match status" value="1"/>
</dbReference>
<proteinExistence type="inferred from homology"/>
<keyword evidence="9 12" id="KW-0030">Aminoacyl-tRNA synthetase</keyword>
<dbReference type="SUPFAM" id="SSF46589">
    <property type="entry name" value="tRNA-binding arm"/>
    <property type="match status" value="1"/>
</dbReference>
<comment type="similarity">
    <text evidence="11 12">Belongs to the class-I aminoacyl-tRNA synthetase family. ValS type 1 subfamily.</text>
</comment>
<dbReference type="InterPro" id="IPR009008">
    <property type="entry name" value="Val/Leu/Ile-tRNA-synth_edit"/>
</dbReference>
<comment type="catalytic activity">
    <reaction evidence="10 12">
        <text>tRNA(Val) + L-valine + ATP = L-valyl-tRNA(Val) + AMP + diphosphate</text>
        <dbReference type="Rhea" id="RHEA:10704"/>
        <dbReference type="Rhea" id="RHEA-COMP:9672"/>
        <dbReference type="Rhea" id="RHEA-COMP:9708"/>
        <dbReference type="ChEBI" id="CHEBI:30616"/>
        <dbReference type="ChEBI" id="CHEBI:33019"/>
        <dbReference type="ChEBI" id="CHEBI:57762"/>
        <dbReference type="ChEBI" id="CHEBI:78442"/>
        <dbReference type="ChEBI" id="CHEBI:78537"/>
        <dbReference type="ChEBI" id="CHEBI:456215"/>
        <dbReference type="EC" id="6.1.1.9"/>
    </reaction>
</comment>
<dbReference type="FunFam" id="3.40.50.620:FF:000078">
    <property type="entry name" value="Valine--tRNA ligase, mitochondrial"/>
    <property type="match status" value="1"/>
</dbReference>
<keyword evidence="3 12" id="KW-0963">Cytoplasm</keyword>
<comment type="domain">
    <text evidence="12">ValRS has two distinct active sites: one for aminoacylation and one for editing. The misactivated threonine is translocated from the active site to the editing site.</text>
</comment>
<dbReference type="InterPro" id="IPR002303">
    <property type="entry name" value="Valyl-tRNA_ligase"/>
</dbReference>
<dbReference type="FunFam" id="1.10.287.380:FF:000001">
    <property type="entry name" value="Valine--tRNA ligase"/>
    <property type="match status" value="1"/>
</dbReference>
<dbReference type="EC" id="6.1.1.9" evidence="12"/>
<dbReference type="SUPFAM" id="SSF52374">
    <property type="entry name" value="Nucleotidylyl transferase"/>
    <property type="match status" value="1"/>
</dbReference>
<evidence type="ECO:0000256" key="8">
    <source>
        <dbReference type="ARBA" id="ARBA00023054"/>
    </source>
</evidence>
<dbReference type="RefSeq" id="WP_184263400.1">
    <property type="nucleotide sequence ID" value="NZ_JACIIX010000006.1"/>
</dbReference>
<dbReference type="InterPro" id="IPR001412">
    <property type="entry name" value="aa-tRNA-synth_I_CS"/>
</dbReference>
<dbReference type="GO" id="GO:0004832">
    <property type="term" value="F:valine-tRNA ligase activity"/>
    <property type="evidence" value="ECO:0007669"/>
    <property type="project" value="UniProtKB-UniRule"/>
</dbReference>
<dbReference type="AlphaFoldDB" id="A0A7X0DMS6"/>
<dbReference type="Gene3D" id="1.10.730.10">
    <property type="entry name" value="Isoleucyl-tRNA Synthetase, Domain 1"/>
    <property type="match status" value="1"/>
</dbReference>
<dbReference type="SUPFAM" id="SSF50677">
    <property type="entry name" value="ValRS/IleRS/LeuRS editing domain"/>
    <property type="match status" value="1"/>
</dbReference>
<dbReference type="InterPro" id="IPR019499">
    <property type="entry name" value="Val-tRNA_synth_tRNA-bd"/>
</dbReference>
<feature type="short sequence motif" description="'KMSKS' region" evidence="12">
    <location>
        <begin position="554"/>
        <end position="558"/>
    </location>
</feature>
<reference evidence="16 17" key="1">
    <citation type="submission" date="2020-08" db="EMBL/GenBank/DDBJ databases">
        <title>Genomic Encyclopedia of Type Strains, Phase IV (KMG-IV): sequencing the most valuable type-strain genomes for metagenomic binning, comparative biology and taxonomic classification.</title>
        <authorList>
            <person name="Goeker M."/>
        </authorList>
    </citation>
    <scope>NUCLEOTIDE SEQUENCE [LARGE SCALE GENOMIC DNA]</scope>
    <source>
        <strain evidence="16 17">DSM 11590</strain>
    </source>
</reference>
<evidence type="ECO:0000256" key="6">
    <source>
        <dbReference type="ARBA" id="ARBA00022840"/>
    </source>
</evidence>
<keyword evidence="17" id="KW-1185">Reference proteome</keyword>
<dbReference type="InterPro" id="IPR010978">
    <property type="entry name" value="tRNA-bd_arm"/>
</dbReference>
<feature type="short sequence motif" description="'HIGH' region" evidence="12">
    <location>
        <begin position="43"/>
        <end position="53"/>
    </location>
</feature>
<dbReference type="CDD" id="cd00817">
    <property type="entry name" value="ValRS_core"/>
    <property type="match status" value="1"/>
</dbReference>
<dbReference type="Gene3D" id="3.40.50.620">
    <property type="entry name" value="HUPs"/>
    <property type="match status" value="2"/>
</dbReference>
<dbReference type="PANTHER" id="PTHR11946:SF93">
    <property type="entry name" value="VALINE--TRNA LIGASE, CHLOROPLASTIC_MITOCHONDRIAL 2"/>
    <property type="match status" value="1"/>
</dbReference>
<evidence type="ECO:0000256" key="5">
    <source>
        <dbReference type="ARBA" id="ARBA00022741"/>
    </source>
</evidence>
<evidence type="ECO:0000256" key="11">
    <source>
        <dbReference type="ARBA" id="ARBA00060830"/>
    </source>
</evidence>
<dbReference type="PROSITE" id="PS00178">
    <property type="entry name" value="AA_TRNA_LIGASE_I"/>
    <property type="match status" value="1"/>
</dbReference>
<dbReference type="InterPro" id="IPR037118">
    <property type="entry name" value="Val-tRNA_synth_C_sf"/>
</dbReference>